<dbReference type="PANTHER" id="PTHR23028">
    <property type="entry name" value="ACETYLTRANSFERASE"/>
    <property type="match status" value="1"/>
</dbReference>
<feature type="domain" description="Acyltransferase 3" evidence="2">
    <location>
        <begin position="27"/>
        <end position="457"/>
    </location>
</feature>
<feature type="transmembrane region" description="Helical" evidence="1">
    <location>
        <begin position="270"/>
        <end position="298"/>
    </location>
</feature>
<evidence type="ECO:0000256" key="1">
    <source>
        <dbReference type="SAM" id="Phobius"/>
    </source>
</evidence>
<feature type="transmembrane region" description="Helical" evidence="1">
    <location>
        <begin position="319"/>
        <end position="338"/>
    </location>
</feature>
<evidence type="ECO:0000313" key="4">
    <source>
        <dbReference type="Proteomes" id="UP000799439"/>
    </source>
</evidence>
<feature type="transmembrane region" description="Helical" evidence="1">
    <location>
        <begin position="32"/>
        <end position="51"/>
    </location>
</feature>
<dbReference type="PANTHER" id="PTHR23028:SF134">
    <property type="entry name" value="PUTATIVE (AFU_ORTHOLOGUE AFUA_4G08520)-RELATED"/>
    <property type="match status" value="1"/>
</dbReference>
<comment type="caution">
    <text evidence="3">The sequence shown here is derived from an EMBL/GenBank/DDBJ whole genome shotgun (WGS) entry which is preliminary data.</text>
</comment>
<evidence type="ECO:0000259" key="2">
    <source>
        <dbReference type="Pfam" id="PF01757"/>
    </source>
</evidence>
<dbReference type="Pfam" id="PF01757">
    <property type="entry name" value="Acyl_transf_3"/>
    <property type="match status" value="1"/>
</dbReference>
<keyword evidence="1" id="KW-1133">Transmembrane helix</keyword>
<keyword evidence="1" id="KW-0812">Transmembrane</keyword>
<sequence>MNDYRDKLDYIESQQLPAPQAGRRDTEWLNGLRGIAALIVVFHHFGLAFWHQTAFAYATQLPVGFELDRQPYLSYAIPIENNHLKVTSDVQDNHSIFQLPILRLLVSGDPMVAIFFLVSGYSLSIKPISLMRQGLDGQSKLLLTLSSAAFRRPIRLLLPLIVSTLIVAVAAAFGLYAHAASYSSGPYEHQRQYYHGWVLEAVPPIKDTLLLQLADWFWSLKGLLESFTTKRAFGSLYDLHTWTIPTEFRCSYLLYMTQAATAQLSSKIRLALLSILILGAFLCGDNWEMALFWSGMFLSEFNVITDTRSLVKTNPSRPSVWAVRVFKAVILFIGLYLASMPTFEHHFSPLYAFFDSIHILGAGKPFSQRFWVAIGALMTFCVVMRTRTLKDFFSSRITRYLGRISFSLYLVHGPVLRGLGYSLAVLMSKLIGNDTTFRYNTAIVLTLALTLPVIFALSHLFCIAVDEPIVRMARLVEGRLKKQDHDNVEEWEHFPIQYGEEMPVLSEYYDKHVELVAIAPIPVSVEEREDLYEEKDEFYDASSDYTI</sequence>
<evidence type="ECO:0000313" key="3">
    <source>
        <dbReference type="EMBL" id="KAF2157066.1"/>
    </source>
</evidence>
<dbReference type="Proteomes" id="UP000799439">
    <property type="component" value="Unassembled WGS sequence"/>
</dbReference>
<gene>
    <name evidence="3" type="ORF">K461DRAFT_309245</name>
</gene>
<dbReference type="InterPro" id="IPR002656">
    <property type="entry name" value="Acyl_transf_3_dom"/>
</dbReference>
<dbReference type="OrthoDB" id="5819582at2759"/>
<dbReference type="GO" id="GO:0016747">
    <property type="term" value="F:acyltransferase activity, transferring groups other than amino-acyl groups"/>
    <property type="evidence" value="ECO:0007669"/>
    <property type="project" value="InterPro"/>
</dbReference>
<keyword evidence="4" id="KW-1185">Reference proteome</keyword>
<protein>
    <recommendedName>
        <fullName evidence="2">Acyltransferase 3 domain-containing protein</fullName>
    </recommendedName>
</protein>
<keyword evidence="1" id="KW-0472">Membrane</keyword>
<dbReference type="AlphaFoldDB" id="A0A9P4J8L2"/>
<feature type="transmembrane region" description="Helical" evidence="1">
    <location>
        <begin position="439"/>
        <end position="465"/>
    </location>
</feature>
<feature type="transmembrane region" description="Helical" evidence="1">
    <location>
        <begin position="406"/>
        <end position="427"/>
    </location>
</feature>
<reference evidence="3" key="1">
    <citation type="journal article" date="2020" name="Stud. Mycol.">
        <title>101 Dothideomycetes genomes: a test case for predicting lifestyles and emergence of pathogens.</title>
        <authorList>
            <person name="Haridas S."/>
            <person name="Albert R."/>
            <person name="Binder M."/>
            <person name="Bloem J."/>
            <person name="Labutti K."/>
            <person name="Salamov A."/>
            <person name="Andreopoulos B."/>
            <person name="Baker S."/>
            <person name="Barry K."/>
            <person name="Bills G."/>
            <person name="Bluhm B."/>
            <person name="Cannon C."/>
            <person name="Castanera R."/>
            <person name="Culley D."/>
            <person name="Daum C."/>
            <person name="Ezra D."/>
            <person name="Gonzalez J."/>
            <person name="Henrissat B."/>
            <person name="Kuo A."/>
            <person name="Liang C."/>
            <person name="Lipzen A."/>
            <person name="Lutzoni F."/>
            <person name="Magnuson J."/>
            <person name="Mondo S."/>
            <person name="Nolan M."/>
            <person name="Ohm R."/>
            <person name="Pangilinan J."/>
            <person name="Park H.-J."/>
            <person name="Ramirez L."/>
            <person name="Alfaro M."/>
            <person name="Sun H."/>
            <person name="Tritt A."/>
            <person name="Yoshinaga Y."/>
            <person name="Zwiers L.-H."/>
            <person name="Turgeon B."/>
            <person name="Goodwin S."/>
            <person name="Spatafora J."/>
            <person name="Crous P."/>
            <person name="Grigoriev I."/>
        </authorList>
    </citation>
    <scope>NUCLEOTIDE SEQUENCE</scope>
    <source>
        <strain evidence="3">CBS 260.36</strain>
    </source>
</reference>
<name>A0A9P4J8L2_9PEZI</name>
<accession>A0A9P4J8L2</accession>
<organism evidence="3 4">
    <name type="scientific">Myriangium duriaei CBS 260.36</name>
    <dbReference type="NCBI Taxonomy" id="1168546"/>
    <lineage>
        <taxon>Eukaryota</taxon>
        <taxon>Fungi</taxon>
        <taxon>Dikarya</taxon>
        <taxon>Ascomycota</taxon>
        <taxon>Pezizomycotina</taxon>
        <taxon>Dothideomycetes</taxon>
        <taxon>Dothideomycetidae</taxon>
        <taxon>Myriangiales</taxon>
        <taxon>Myriangiaceae</taxon>
        <taxon>Myriangium</taxon>
    </lineage>
</organism>
<dbReference type="EMBL" id="ML996081">
    <property type="protein sequence ID" value="KAF2157066.1"/>
    <property type="molecule type" value="Genomic_DNA"/>
</dbReference>
<feature type="transmembrane region" description="Helical" evidence="1">
    <location>
        <begin position="156"/>
        <end position="177"/>
    </location>
</feature>
<feature type="transmembrane region" description="Helical" evidence="1">
    <location>
        <begin position="101"/>
        <end position="123"/>
    </location>
</feature>
<dbReference type="InterPro" id="IPR050879">
    <property type="entry name" value="Acyltransferase_3"/>
</dbReference>
<proteinExistence type="predicted"/>
<feature type="transmembrane region" description="Helical" evidence="1">
    <location>
        <begin position="370"/>
        <end position="386"/>
    </location>
</feature>